<comment type="caution">
    <text evidence="1">The sequence shown here is derived from an EMBL/GenBank/DDBJ whole genome shotgun (WGS) entry which is preliminary data.</text>
</comment>
<dbReference type="Proteomes" id="UP000003705">
    <property type="component" value="Unassembled WGS sequence"/>
</dbReference>
<dbReference type="EMBL" id="AENP01000006">
    <property type="protein sequence ID" value="EFR33572.1"/>
    <property type="molecule type" value="Genomic_DNA"/>
</dbReference>
<dbReference type="AlphaFoldDB" id="E4KXA8"/>
<gene>
    <name evidence="1" type="ORF">HMPREF9286_0180</name>
</gene>
<protein>
    <submittedName>
        <fullName evidence="1">Uncharacterized protein</fullName>
    </submittedName>
</protein>
<evidence type="ECO:0000313" key="1">
    <source>
        <dbReference type="EMBL" id="EFR33572.1"/>
    </source>
</evidence>
<reference evidence="1 2" key="1">
    <citation type="submission" date="2010-10" db="EMBL/GenBank/DDBJ databases">
        <authorList>
            <person name="Durkin A.S."/>
            <person name="Madupu R."/>
            <person name="Torralba M."/>
            <person name="Gillis M."/>
            <person name="Methe B."/>
            <person name="Sutton G."/>
            <person name="Nelson K.E."/>
        </authorList>
    </citation>
    <scope>NUCLEOTIDE SEQUENCE [LARGE SCALE GENOMIC DNA]</scope>
    <source>
        <strain evidence="1 2">ACS-146-V-Sch2b</strain>
    </source>
</reference>
<sequence>MDFRQISIHAPARGATVADFANDKQKKISIHAPARGATRCQRRRK</sequence>
<keyword evidence="2" id="KW-1185">Reference proteome</keyword>
<accession>E4KXA8</accession>
<name>E4KXA8_9FIRM</name>
<proteinExistence type="predicted"/>
<evidence type="ECO:0000313" key="2">
    <source>
        <dbReference type="Proteomes" id="UP000003705"/>
    </source>
</evidence>
<organism evidence="1 2">
    <name type="scientific">Peptoniphilus harei ACS-146-V-Sch2b</name>
    <dbReference type="NCBI Taxonomy" id="908338"/>
    <lineage>
        <taxon>Bacteria</taxon>
        <taxon>Bacillati</taxon>
        <taxon>Bacillota</taxon>
        <taxon>Tissierellia</taxon>
        <taxon>Tissierellales</taxon>
        <taxon>Peptoniphilaceae</taxon>
        <taxon>Peptoniphilus</taxon>
    </lineage>
</organism>
<dbReference type="AntiFam" id="ANF00272">
    <property type="entry name" value="Translation of CRISPR region"/>
</dbReference>